<dbReference type="EMBL" id="JACVVK020000672">
    <property type="protein sequence ID" value="KAK7457315.1"/>
    <property type="molecule type" value="Genomic_DNA"/>
</dbReference>
<dbReference type="Proteomes" id="UP001519460">
    <property type="component" value="Unassembled WGS sequence"/>
</dbReference>
<feature type="non-terminal residue" evidence="1">
    <location>
        <position position="1"/>
    </location>
</feature>
<protein>
    <submittedName>
        <fullName evidence="1">Uncharacterized protein</fullName>
    </submittedName>
</protein>
<dbReference type="AlphaFoldDB" id="A0ABD0J3X6"/>
<organism evidence="1 2">
    <name type="scientific">Batillaria attramentaria</name>
    <dbReference type="NCBI Taxonomy" id="370345"/>
    <lineage>
        <taxon>Eukaryota</taxon>
        <taxon>Metazoa</taxon>
        <taxon>Spiralia</taxon>
        <taxon>Lophotrochozoa</taxon>
        <taxon>Mollusca</taxon>
        <taxon>Gastropoda</taxon>
        <taxon>Caenogastropoda</taxon>
        <taxon>Sorbeoconcha</taxon>
        <taxon>Cerithioidea</taxon>
        <taxon>Batillariidae</taxon>
        <taxon>Batillaria</taxon>
    </lineage>
</organism>
<evidence type="ECO:0000313" key="2">
    <source>
        <dbReference type="Proteomes" id="UP001519460"/>
    </source>
</evidence>
<gene>
    <name evidence="1" type="ORF">BaRGS_00039228</name>
</gene>
<keyword evidence="2" id="KW-1185">Reference proteome</keyword>
<reference evidence="1 2" key="1">
    <citation type="journal article" date="2023" name="Sci. Data">
        <title>Genome assembly of the Korean intertidal mud-creeper Batillaria attramentaria.</title>
        <authorList>
            <person name="Patra A.K."/>
            <person name="Ho P.T."/>
            <person name="Jun S."/>
            <person name="Lee S.J."/>
            <person name="Kim Y."/>
            <person name="Won Y.J."/>
        </authorList>
    </citation>
    <scope>NUCLEOTIDE SEQUENCE [LARGE SCALE GENOMIC DNA]</scope>
    <source>
        <strain evidence="1">Wonlab-2016</strain>
    </source>
</reference>
<name>A0ABD0J3X6_9CAEN</name>
<proteinExistence type="predicted"/>
<evidence type="ECO:0000313" key="1">
    <source>
        <dbReference type="EMBL" id="KAK7457315.1"/>
    </source>
</evidence>
<comment type="caution">
    <text evidence="1">The sequence shown here is derived from an EMBL/GenBank/DDBJ whole genome shotgun (WGS) entry which is preliminary data.</text>
</comment>
<sequence>RLLENGQKNVHKGEDMFSCLIAILRNKDTAMTETPLSLVYDAAVMCCQNCLICNSASVVTTTRSPTDQDSAEE</sequence>
<accession>A0ABD0J3X6</accession>